<dbReference type="AlphaFoldDB" id="A0A498J0Q1"/>
<feature type="region of interest" description="Disordered" evidence="1">
    <location>
        <begin position="1"/>
        <end position="52"/>
    </location>
</feature>
<feature type="compositionally biased region" description="Acidic residues" evidence="1">
    <location>
        <begin position="29"/>
        <end position="52"/>
    </location>
</feature>
<evidence type="ECO:0000313" key="3">
    <source>
        <dbReference type="Proteomes" id="UP000290289"/>
    </source>
</evidence>
<dbReference type="Proteomes" id="UP000290289">
    <property type="component" value="Chromosome 10"/>
</dbReference>
<evidence type="ECO:0000313" key="2">
    <source>
        <dbReference type="EMBL" id="RXH87373.1"/>
    </source>
</evidence>
<comment type="caution">
    <text evidence="2">The sequence shown here is derived from an EMBL/GenBank/DDBJ whole genome shotgun (WGS) entry which is preliminary data.</text>
</comment>
<feature type="compositionally biased region" description="Basic and acidic residues" evidence="1">
    <location>
        <begin position="19"/>
        <end position="28"/>
    </location>
</feature>
<proteinExistence type="predicted"/>
<protein>
    <submittedName>
        <fullName evidence="2">Uncharacterized protein</fullName>
    </submittedName>
</protein>
<name>A0A498J0Q1_MALDO</name>
<dbReference type="EMBL" id="RDQH01000336">
    <property type="protein sequence ID" value="RXH87373.1"/>
    <property type="molecule type" value="Genomic_DNA"/>
</dbReference>
<sequence length="146" mass="16629">MGNKAKGEEGKDKKKGPKSPKDKGKQVSDFDDVEGSDDEDYEEEDDIILEDEKDEEVFEGYVYHVEGDNVENLEAHNEFTEEGPIDPRISTPSNSSESEAHCSVICVRIHVRISYSDDLDKVCMSHMPYIVFEVDPKLKLWTKSQK</sequence>
<organism evidence="2 3">
    <name type="scientific">Malus domestica</name>
    <name type="common">Apple</name>
    <name type="synonym">Pyrus malus</name>
    <dbReference type="NCBI Taxonomy" id="3750"/>
    <lineage>
        <taxon>Eukaryota</taxon>
        <taxon>Viridiplantae</taxon>
        <taxon>Streptophyta</taxon>
        <taxon>Embryophyta</taxon>
        <taxon>Tracheophyta</taxon>
        <taxon>Spermatophyta</taxon>
        <taxon>Magnoliopsida</taxon>
        <taxon>eudicotyledons</taxon>
        <taxon>Gunneridae</taxon>
        <taxon>Pentapetalae</taxon>
        <taxon>rosids</taxon>
        <taxon>fabids</taxon>
        <taxon>Rosales</taxon>
        <taxon>Rosaceae</taxon>
        <taxon>Amygdaloideae</taxon>
        <taxon>Maleae</taxon>
        <taxon>Malus</taxon>
    </lineage>
</organism>
<accession>A0A498J0Q1</accession>
<reference evidence="2 3" key="1">
    <citation type="submission" date="2018-10" db="EMBL/GenBank/DDBJ databases">
        <title>A high-quality apple genome assembly.</title>
        <authorList>
            <person name="Hu J."/>
        </authorList>
    </citation>
    <scope>NUCLEOTIDE SEQUENCE [LARGE SCALE GENOMIC DNA]</scope>
    <source>
        <strain evidence="3">cv. HFTH1</strain>
        <tissue evidence="2">Young leaf</tissue>
    </source>
</reference>
<feature type="compositionally biased region" description="Basic and acidic residues" evidence="1">
    <location>
        <begin position="1"/>
        <end position="12"/>
    </location>
</feature>
<gene>
    <name evidence="2" type="ORF">DVH24_034273</name>
</gene>
<evidence type="ECO:0000256" key="1">
    <source>
        <dbReference type="SAM" id="MobiDB-lite"/>
    </source>
</evidence>
<keyword evidence="3" id="KW-1185">Reference proteome</keyword>